<name>A0A420DHU9_9RHOB</name>
<dbReference type="Pfam" id="PF09832">
    <property type="entry name" value="DUF2059"/>
    <property type="match status" value="1"/>
</dbReference>
<dbReference type="Proteomes" id="UP000284407">
    <property type="component" value="Unassembled WGS sequence"/>
</dbReference>
<dbReference type="RefSeq" id="WP_025062155.1">
    <property type="nucleotide sequence ID" value="NZ_RAQK01000002.1"/>
</dbReference>
<evidence type="ECO:0000256" key="1">
    <source>
        <dbReference type="SAM" id="SignalP"/>
    </source>
</evidence>
<comment type="caution">
    <text evidence="3">The sequence shown here is derived from an EMBL/GenBank/DDBJ whole genome shotgun (WGS) entry which is preliminary data.</text>
</comment>
<organism evidence="3 4">
    <name type="scientific">Sulfitobacter guttiformis</name>
    <dbReference type="NCBI Taxonomy" id="74349"/>
    <lineage>
        <taxon>Bacteria</taxon>
        <taxon>Pseudomonadati</taxon>
        <taxon>Pseudomonadota</taxon>
        <taxon>Alphaproteobacteria</taxon>
        <taxon>Rhodobacterales</taxon>
        <taxon>Roseobacteraceae</taxon>
        <taxon>Sulfitobacter</taxon>
    </lineage>
</organism>
<feature type="domain" description="DUF2059" evidence="2">
    <location>
        <begin position="89"/>
        <end position="135"/>
    </location>
</feature>
<feature type="chain" id="PRO_5019215300" evidence="1">
    <location>
        <begin position="25"/>
        <end position="274"/>
    </location>
</feature>
<evidence type="ECO:0000259" key="2">
    <source>
        <dbReference type="Pfam" id="PF09832"/>
    </source>
</evidence>
<dbReference type="EMBL" id="RAQK01000002">
    <property type="protein sequence ID" value="RKE93803.1"/>
    <property type="molecule type" value="Genomic_DNA"/>
</dbReference>
<sequence>MKRLFVPRIIAALMIVLTALPAWADARHTVLMDVLKINELSAILHEEGLEFGATLNREWLEEKGGPAWSGQVVRIYDTLRISEGIRAGLEPAFEGDELEQAISFFASDLGSKIVSLENSARAAMGDPLIEEEARARFAQVQEGDDPKLAQIERMIEAGDLLNRNVTSTLNANYQFLRALVDGDVYVMSDEEILSDVQAEREAITADTLNWLGGFMTLAYSPLSVDELTTYADFASSPAGKALNSGFFAGFDPLYEDISYALGRAMAFNMAAEEL</sequence>
<feature type="signal peptide" evidence="1">
    <location>
        <begin position="1"/>
        <end position="24"/>
    </location>
</feature>
<keyword evidence="1" id="KW-0732">Signal</keyword>
<reference evidence="3 4" key="1">
    <citation type="submission" date="2018-09" db="EMBL/GenBank/DDBJ databases">
        <title>Genomic Encyclopedia of Archaeal and Bacterial Type Strains, Phase II (KMG-II): from individual species to whole genera.</title>
        <authorList>
            <person name="Goeker M."/>
        </authorList>
    </citation>
    <scope>NUCLEOTIDE SEQUENCE [LARGE SCALE GENOMIC DNA]</scope>
    <source>
        <strain evidence="3 4">DSM 11458</strain>
    </source>
</reference>
<accession>A0A420DHU9</accession>
<protein>
    <submittedName>
        <fullName evidence="3">Uncharacterized protein DUF2059</fullName>
    </submittedName>
</protein>
<dbReference type="InterPro" id="IPR018637">
    <property type="entry name" value="DUF2059"/>
</dbReference>
<dbReference type="OrthoDB" id="7841298at2"/>
<evidence type="ECO:0000313" key="3">
    <source>
        <dbReference type="EMBL" id="RKE93803.1"/>
    </source>
</evidence>
<evidence type="ECO:0000313" key="4">
    <source>
        <dbReference type="Proteomes" id="UP000284407"/>
    </source>
</evidence>
<dbReference type="AlphaFoldDB" id="A0A420DHU9"/>
<keyword evidence="4" id="KW-1185">Reference proteome</keyword>
<proteinExistence type="predicted"/>
<dbReference type="STRING" id="1443111.Z949_1619"/>
<gene>
    <name evidence="3" type="ORF">C8N30_2899</name>
</gene>